<dbReference type="Pfam" id="PF22725">
    <property type="entry name" value="GFO_IDH_MocA_C3"/>
    <property type="match status" value="1"/>
</dbReference>
<dbReference type="Gene3D" id="3.40.50.720">
    <property type="entry name" value="NAD(P)-binding Rossmann-like Domain"/>
    <property type="match status" value="1"/>
</dbReference>
<protein>
    <submittedName>
        <fullName evidence="5">Oxidoreductase</fullName>
    </submittedName>
</protein>
<dbReference type="InterPro" id="IPR055170">
    <property type="entry name" value="GFO_IDH_MocA-like_dom"/>
</dbReference>
<evidence type="ECO:0000313" key="5">
    <source>
        <dbReference type="EMBL" id="OIJ86247.1"/>
    </source>
</evidence>
<name>A0A1S2NXP3_9ACTN</name>
<dbReference type="InterPro" id="IPR036291">
    <property type="entry name" value="NAD(P)-bd_dom_sf"/>
</dbReference>
<reference evidence="5 6" key="1">
    <citation type="submission" date="2016-10" db="EMBL/GenBank/DDBJ databases">
        <title>Genome sequence of Streptomyces sp. MUSC 1.</title>
        <authorList>
            <person name="Lee L.-H."/>
            <person name="Ser H.-L."/>
            <person name="Law J.W.-F."/>
        </authorList>
    </citation>
    <scope>NUCLEOTIDE SEQUENCE [LARGE SCALE GENOMIC DNA]</scope>
    <source>
        <strain evidence="5 6">MUSC 1</strain>
    </source>
</reference>
<feature type="domain" description="GFO/IDH/MocA-like oxidoreductase" evidence="4">
    <location>
        <begin position="139"/>
        <end position="252"/>
    </location>
</feature>
<evidence type="ECO:0000313" key="6">
    <source>
        <dbReference type="Proteomes" id="UP000179642"/>
    </source>
</evidence>
<accession>A0A1S2NXP3</accession>
<dbReference type="RefSeq" id="WP_071386633.1">
    <property type="nucleotide sequence ID" value="NZ_MLYO01000127.1"/>
</dbReference>
<dbReference type="Gene3D" id="3.30.360.10">
    <property type="entry name" value="Dihydrodipicolinate Reductase, domain 2"/>
    <property type="match status" value="1"/>
</dbReference>
<dbReference type="Proteomes" id="UP000179642">
    <property type="component" value="Unassembled WGS sequence"/>
</dbReference>
<evidence type="ECO:0000259" key="3">
    <source>
        <dbReference type="Pfam" id="PF01408"/>
    </source>
</evidence>
<evidence type="ECO:0000256" key="1">
    <source>
        <dbReference type="ARBA" id="ARBA00010928"/>
    </source>
</evidence>
<dbReference type="AlphaFoldDB" id="A0A1S2NXP3"/>
<evidence type="ECO:0000256" key="2">
    <source>
        <dbReference type="ARBA" id="ARBA00023002"/>
    </source>
</evidence>
<sequence>MSAPAARPLRLGAIGTSSIAWRRVLPTVARMPEWELVAVAGRTPKKAARFAEHFGCAAEDDPGALLDRSDVDAVYVSAPTSLHRHWAERALLAGKHVLVEKPVGVDATEARGLCALAAERGLTLRENFMFLHHPQHAGVRELVAGGRLGRLASFSAAFCIPPLPEDDIRYAAALGGGALLDVGVYPLRAAVLQLGPDLDVAGATLRTRVSDGLDLSGQVLLASPSGVLAELAFGFEHTYASTYTMWGDRARLTVTRAFTPPASHQPLLVIEEQDREERRTLPAADQLALLLQEFASAVRAGGGAVGQHTDSIAMLELVDAVRTTARRIPVR</sequence>
<dbReference type="SUPFAM" id="SSF55347">
    <property type="entry name" value="Glyceraldehyde-3-phosphate dehydrogenase-like, C-terminal domain"/>
    <property type="match status" value="1"/>
</dbReference>
<dbReference type="InterPro" id="IPR050984">
    <property type="entry name" value="Gfo/Idh/MocA_domain"/>
</dbReference>
<dbReference type="EMBL" id="MLYO01000127">
    <property type="protein sequence ID" value="OIJ86247.1"/>
    <property type="molecule type" value="Genomic_DNA"/>
</dbReference>
<keyword evidence="6" id="KW-1185">Reference proteome</keyword>
<organism evidence="5 6">
    <name type="scientific">Streptomyces monashensis</name>
    <dbReference type="NCBI Taxonomy" id="1678012"/>
    <lineage>
        <taxon>Bacteria</taxon>
        <taxon>Bacillati</taxon>
        <taxon>Actinomycetota</taxon>
        <taxon>Actinomycetes</taxon>
        <taxon>Kitasatosporales</taxon>
        <taxon>Streptomycetaceae</taxon>
        <taxon>Streptomyces</taxon>
    </lineage>
</organism>
<dbReference type="Pfam" id="PF01408">
    <property type="entry name" value="GFO_IDH_MocA"/>
    <property type="match status" value="1"/>
</dbReference>
<comment type="similarity">
    <text evidence="1">Belongs to the Gfo/Idh/MocA family.</text>
</comment>
<dbReference type="PANTHER" id="PTHR22604">
    <property type="entry name" value="OXIDOREDUCTASES"/>
    <property type="match status" value="1"/>
</dbReference>
<dbReference type="InterPro" id="IPR000683">
    <property type="entry name" value="Gfo/Idh/MocA-like_OxRdtase_N"/>
</dbReference>
<dbReference type="PANTHER" id="PTHR22604:SF105">
    <property type="entry name" value="TRANS-1,2-DIHYDROBENZENE-1,2-DIOL DEHYDROGENASE"/>
    <property type="match status" value="1"/>
</dbReference>
<dbReference type="GO" id="GO:0000166">
    <property type="term" value="F:nucleotide binding"/>
    <property type="evidence" value="ECO:0007669"/>
    <property type="project" value="InterPro"/>
</dbReference>
<dbReference type="GO" id="GO:0016491">
    <property type="term" value="F:oxidoreductase activity"/>
    <property type="evidence" value="ECO:0007669"/>
    <property type="project" value="UniProtKB-KW"/>
</dbReference>
<gene>
    <name evidence="5" type="ORF">BIV23_44145</name>
</gene>
<dbReference type="SUPFAM" id="SSF51735">
    <property type="entry name" value="NAD(P)-binding Rossmann-fold domains"/>
    <property type="match status" value="1"/>
</dbReference>
<feature type="domain" description="Gfo/Idh/MocA-like oxidoreductase N-terminal" evidence="3">
    <location>
        <begin position="10"/>
        <end position="127"/>
    </location>
</feature>
<proteinExistence type="inferred from homology"/>
<evidence type="ECO:0000259" key="4">
    <source>
        <dbReference type="Pfam" id="PF22725"/>
    </source>
</evidence>
<keyword evidence="2" id="KW-0560">Oxidoreductase</keyword>
<comment type="caution">
    <text evidence="5">The sequence shown here is derived from an EMBL/GenBank/DDBJ whole genome shotgun (WGS) entry which is preliminary data.</text>
</comment>